<dbReference type="SUPFAM" id="SSF103190">
    <property type="entry name" value="Sensory domain-like"/>
    <property type="match status" value="1"/>
</dbReference>
<evidence type="ECO:0000256" key="8">
    <source>
        <dbReference type="PROSITE-ProRule" id="PRU00284"/>
    </source>
</evidence>
<keyword evidence="5 9" id="KW-1133">Transmembrane helix</keyword>
<dbReference type="Pfam" id="PF00015">
    <property type="entry name" value="MCPsignal"/>
    <property type="match status" value="1"/>
</dbReference>
<name>A0ABN0NWP9_TRELE</name>
<dbReference type="Pfam" id="PF02743">
    <property type="entry name" value="dCache_1"/>
    <property type="match status" value="1"/>
</dbReference>
<dbReference type="Gene3D" id="1.10.8.500">
    <property type="entry name" value="HAMP domain in histidine kinase"/>
    <property type="match status" value="1"/>
</dbReference>
<evidence type="ECO:0000259" key="11">
    <source>
        <dbReference type="PROSITE" id="PS50885"/>
    </source>
</evidence>
<evidence type="ECO:0000256" key="9">
    <source>
        <dbReference type="SAM" id="Phobius"/>
    </source>
</evidence>
<evidence type="ECO:0000256" key="7">
    <source>
        <dbReference type="ARBA" id="ARBA00029447"/>
    </source>
</evidence>
<evidence type="ECO:0000259" key="10">
    <source>
        <dbReference type="PROSITE" id="PS50111"/>
    </source>
</evidence>
<dbReference type="InterPro" id="IPR029151">
    <property type="entry name" value="Sensor-like_sf"/>
</dbReference>
<evidence type="ECO:0000256" key="3">
    <source>
        <dbReference type="ARBA" id="ARBA00022500"/>
    </source>
</evidence>
<dbReference type="CDD" id="cd18773">
    <property type="entry name" value="PDC1_HK_sensor"/>
    <property type="match status" value="1"/>
</dbReference>
<keyword evidence="3" id="KW-0145">Chemotaxis</keyword>
<feature type="transmembrane region" description="Helical" evidence="9">
    <location>
        <begin position="316"/>
        <end position="340"/>
    </location>
</feature>
<dbReference type="InterPro" id="IPR003660">
    <property type="entry name" value="HAMP_dom"/>
</dbReference>
<keyword evidence="2" id="KW-1003">Cell membrane</keyword>
<dbReference type="PANTHER" id="PTHR43531">
    <property type="entry name" value="PROTEIN ICFG"/>
    <property type="match status" value="1"/>
</dbReference>
<dbReference type="PROSITE" id="PS50885">
    <property type="entry name" value="HAMP"/>
    <property type="match status" value="1"/>
</dbReference>
<dbReference type="InterPro" id="IPR033479">
    <property type="entry name" value="dCache_1"/>
</dbReference>
<evidence type="ECO:0000256" key="5">
    <source>
        <dbReference type="ARBA" id="ARBA00022989"/>
    </source>
</evidence>
<feature type="non-terminal residue" evidence="12">
    <location>
        <position position="1"/>
    </location>
</feature>
<proteinExistence type="inferred from homology"/>
<reference evidence="12 13" key="1">
    <citation type="submission" date="2013-08" db="EMBL/GenBank/DDBJ databases">
        <authorList>
            <person name="Weinstock G."/>
            <person name="Sodergren E."/>
            <person name="Wylie T."/>
            <person name="Fulton L."/>
            <person name="Fulton R."/>
            <person name="Fronick C."/>
            <person name="O'Laughlin M."/>
            <person name="Godfrey J."/>
            <person name="Miner T."/>
            <person name="Herter B."/>
            <person name="Appelbaum E."/>
            <person name="Cordes M."/>
            <person name="Lek S."/>
            <person name="Wollam A."/>
            <person name="Pepin K.H."/>
            <person name="Palsikar V.B."/>
            <person name="Mitreva M."/>
            <person name="Wilson R.K."/>
        </authorList>
    </citation>
    <scope>NUCLEOTIDE SEQUENCE [LARGE SCALE GENOMIC DNA]</scope>
    <source>
        <strain evidence="12 13">ATCC 700332</strain>
    </source>
</reference>
<evidence type="ECO:0000256" key="1">
    <source>
        <dbReference type="ARBA" id="ARBA00004651"/>
    </source>
</evidence>
<keyword evidence="6 9" id="KW-0472">Membrane</keyword>
<accession>A0ABN0NWP9</accession>
<comment type="similarity">
    <text evidence="7">Belongs to the methyl-accepting chemotaxis (MCP) protein family.</text>
</comment>
<dbReference type="CDD" id="cd12912">
    <property type="entry name" value="PDC2_MCP_like"/>
    <property type="match status" value="1"/>
</dbReference>
<protein>
    <submittedName>
        <fullName evidence="12">Methyl-accepting chemotaxis protein signaling domain protein</fullName>
    </submittedName>
</protein>
<evidence type="ECO:0000313" key="13">
    <source>
        <dbReference type="Proteomes" id="UP000016649"/>
    </source>
</evidence>
<dbReference type="CDD" id="cd06225">
    <property type="entry name" value="HAMP"/>
    <property type="match status" value="1"/>
</dbReference>
<dbReference type="PROSITE" id="PS50111">
    <property type="entry name" value="CHEMOTAXIS_TRANSDUC_2"/>
    <property type="match status" value="1"/>
</dbReference>
<dbReference type="SMART" id="SM00283">
    <property type="entry name" value="MA"/>
    <property type="match status" value="1"/>
</dbReference>
<feature type="transmembrane region" description="Helical" evidence="9">
    <location>
        <begin position="26"/>
        <end position="49"/>
    </location>
</feature>
<feature type="domain" description="Methyl-accepting transducer" evidence="10">
    <location>
        <begin position="441"/>
        <end position="663"/>
    </location>
</feature>
<comment type="caution">
    <text evidence="12">The sequence shown here is derived from an EMBL/GenBank/DDBJ whole genome shotgun (WGS) entry which is preliminary data.</text>
</comment>
<evidence type="ECO:0000313" key="12">
    <source>
        <dbReference type="EMBL" id="ERJ91795.1"/>
    </source>
</evidence>
<organism evidence="12 13">
    <name type="scientific">Treponema lecithinolyticum ATCC 700332</name>
    <dbReference type="NCBI Taxonomy" id="1321815"/>
    <lineage>
        <taxon>Bacteria</taxon>
        <taxon>Pseudomonadati</taxon>
        <taxon>Spirochaetota</taxon>
        <taxon>Spirochaetia</taxon>
        <taxon>Spirochaetales</taxon>
        <taxon>Treponemataceae</taxon>
        <taxon>Treponema</taxon>
    </lineage>
</organism>
<gene>
    <name evidence="12" type="ORF">HMPREF9193_01926</name>
</gene>
<keyword evidence="8" id="KW-0807">Transducer</keyword>
<dbReference type="SUPFAM" id="SSF58104">
    <property type="entry name" value="Methyl-accepting chemotaxis protein (MCP) signaling domain"/>
    <property type="match status" value="1"/>
</dbReference>
<dbReference type="Proteomes" id="UP000016649">
    <property type="component" value="Unassembled WGS sequence"/>
</dbReference>
<evidence type="ECO:0000256" key="4">
    <source>
        <dbReference type="ARBA" id="ARBA00022692"/>
    </source>
</evidence>
<keyword evidence="13" id="KW-1185">Reference proteome</keyword>
<dbReference type="InterPro" id="IPR004089">
    <property type="entry name" value="MCPsignal_dom"/>
</dbReference>
<feature type="domain" description="HAMP" evidence="11">
    <location>
        <begin position="340"/>
        <end position="394"/>
    </location>
</feature>
<comment type="subcellular location">
    <subcellularLocation>
        <location evidence="1">Cell membrane</location>
        <topology evidence="1">Multi-pass membrane protein</topology>
    </subcellularLocation>
</comment>
<evidence type="ECO:0000256" key="6">
    <source>
        <dbReference type="ARBA" id="ARBA00023136"/>
    </source>
</evidence>
<dbReference type="Gene3D" id="1.10.287.950">
    <property type="entry name" value="Methyl-accepting chemotaxis protein"/>
    <property type="match status" value="1"/>
</dbReference>
<sequence length="727" mass="79631">NPPPPPGPEHKPEPAVKKRFSIRYKLILLFTIFITTLVFTISGIIGFQVKKSDKERFLKNMQQNIKLIEYDIHMFFDNTKYMLDALAHNSAVRNANDSFNNYVSKTTTSDTTTIEKTPAEAAVFNLFRNIHKSYPYYMCVFMGTKWGGHVSTCDKALFGGYDPRKRVWYEAATKAQGRPAITEAYLSTTGDTVVCLSQSVFSFQNEHIGNVSIEVTLKTLAEMLQNLSIGKTGYIMLVQDDGTILADPKNESFNFKKMEAVDIPAFADLASLASGSLTLKMNEKDWLAEIHTIEGLNWKLIAFMQKKEVFLEYYKILRSILSIGFVLLLLFLTVSLFFALRITKPLNTAVTALKNIAQGEGDLTVRLPVNGNDEITDLSDYFNETISKIGTSIQTVETSSVAMEKIGNELAVNMNETASAVHQISVNIDGVKQQTLTQAASVTETAATIEQIVRTITQLNNSIETQAASVAQSSASIEQMVANISSIGQTLGKTGSLIKDLTSATDDGKNTIFNSNTVTQKIAEESGSLMEASNVIQHIASQTNLLAMNAAIEAAHAGEAGKGFAVVADEIRKLAEDSAAQGKSITETLKNLSAEIQTLSGASQTVEEKFNAIFSLAEQVKDMSSRLTEAMNEQENGSKEVLTAIKNINSVTTEVKSGSDEMLRGGKAVAQEMHKLDDLTRLISSSMNEMASGVVQINNAVQEVNEITLKNKQNIESLAKEVKKFKV</sequence>
<keyword evidence="4 9" id="KW-0812">Transmembrane</keyword>
<dbReference type="Pfam" id="PF00672">
    <property type="entry name" value="HAMP"/>
    <property type="match status" value="1"/>
</dbReference>
<dbReference type="PANTHER" id="PTHR43531:SF11">
    <property type="entry name" value="METHYL-ACCEPTING CHEMOTAXIS PROTEIN 3"/>
    <property type="match status" value="1"/>
</dbReference>
<dbReference type="Gene3D" id="3.30.450.20">
    <property type="entry name" value="PAS domain"/>
    <property type="match status" value="2"/>
</dbReference>
<dbReference type="SMART" id="SM00304">
    <property type="entry name" value="HAMP"/>
    <property type="match status" value="1"/>
</dbReference>
<dbReference type="EMBL" id="AWVH01000041">
    <property type="protein sequence ID" value="ERJ91795.1"/>
    <property type="molecule type" value="Genomic_DNA"/>
</dbReference>
<dbReference type="InterPro" id="IPR051310">
    <property type="entry name" value="MCP_chemotaxis"/>
</dbReference>
<evidence type="ECO:0000256" key="2">
    <source>
        <dbReference type="ARBA" id="ARBA00022475"/>
    </source>
</evidence>